<evidence type="ECO:0000313" key="4">
    <source>
        <dbReference type="Proteomes" id="UP000245202"/>
    </source>
</evidence>
<gene>
    <name evidence="3" type="ORF">PAT3040_05633</name>
</gene>
<accession>A0A2R5F477</accession>
<name>A0A2R5F477_9BACL</name>
<dbReference type="InterPro" id="IPR026881">
    <property type="entry name" value="WYL_dom"/>
</dbReference>
<evidence type="ECO:0000259" key="1">
    <source>
        <dbReference type="Pfam" id="PF13280"/>
    </source>
</evidence>
<evidence type="ECO:0000313" key="3">
    <source>
        <dbReference type="EMBL" id="GBG10864.1"/>
    </source>
</evidence>
<dbReference type="InterPro" id="IPR051534">
    <property type="entry name" value="CBASS_pafABC_assoc_protein"/>
</dbReference>
<evidence type="ECO:0000259" key="2">
    <source>
        <dbReference type="Pfam" id="PF25583"/>
    </source>
</evidence>
<dbReference type="Pfam" id="PF13280">
    <property type="entry name" value="WYL"/>
    <property type="match status" value="1"/>
</dbReference>
<dbReference type="Pfam" id="PF25583">
    <property type="entry name" value="WCX"/>
    <property type="match status" value="1"/>
</dbReference>
<protein>
    <submittedName>
        <fullName evidence="3">Putative transcriptional regulator</fullName>
    </submittedName>
</protein>
<organism evidence="3 4">
    <name type="scientific">Paenibacillus agaridevorans</name>
    <dbReference type="NCBI Taxonomy" id="171404"/>
    <lineage>
        <taxon>Bacteria</taxon>
        <taxon>Bacillati</taxon>
        <taxon>Bacillota</taxon>
        <taxon>Bacilli</taxon>
        <taxon>Bacillales</taxon>
        <taxon>Paenibacillaceae</taxon>
        <taxon>Paenibacillus</taxon>
    </lineage>
</organism>
<dbReference type="PANTHER" id="PTHR34580:SF1">
    <property type="entry name" value="PROTEIN PAFC"/>
    <property type="match status" value="1"/>
</dbReference>
<proteinExistence type="predicted"/>
<dbReference type="AlphaFoldDB" id="A0A2R5F477"/>
<sequence length="170" mass="19170">MRDGARKSRIVTPLGLVAKRDIWYLIAGTEGDGIRTFRVSRLLEAEVLADCFEPPAEFDLAAYWETSLEQFRERLPRYPAKLSLTEAALVRLEAERFVKVLSVSGAELVANERSNVEHKAGWLVAEVEFETPESACGIVLSYGGRMQVLEPPELLRRVQDEIRSASMLYL</sequence>
<dbReference type="PROSITE" id="PS52050">
    <property type="entry name" value="WYL"/>
    <property type="match status" value="1"/>
</dbReference>
<comment type="caution">
    <text evidence="3">The sequence shown here is derived from an EMBL/GenBank/DDBJ whole genome shotgun (WGS) entry which is preliminary data.</text>
</comment>
<dbReference type="InterPro" id="IPR057727">
    <property type="entry name" value="WCX_dom"/>
</dbReference>
<keyword evidence="4" id="KW-1185">Reference proteome</keyword>
<feature type="domain" description="WCX" evidence="2">
    <location>
        <begin position="77"/>
        <end position="165"/>
    </location>
</feature>
<reference evidence="3 4" key="1">
    <citation type="submission" date="2017-08" db="EMBL/GenBank/DDBJ databases">
        <title>Substantial Increase in Enzyme Production by Combined Drug-Resistance Mutations in Paenibacillus agaridevorans.</title>
        <authorList>
            <person name="Tanaka Y."/>
            <person name="Funane K."/>
            <person name="Hosaka T."/>
            <person name="Shiwa Y."/>
            <person name="Fujita N."/>
            <person name="Miyazaki T."/>
            <person name="Yoshikawa H."/>
            <person name="Murakami K."/>
            <person name="Kasahara K."/>
            <person name="Inaoka T."/>
            <person name="Hiraga Y."/>
            <person name="Ochi K."/>
        </authorList>
    </citation>
    <scope>NUCLEOTIDE SEQUENCE [LARGE SCALE GENOMIC DNA]</scope>
    <source>
        <strain evidence="3 4">T-3040</strain>
    </source>
</reference>
<dbReference type="PANTHER" id="PTHR34580">
    <property type="match status" value="1"/>
</dbReference>
<dbReference type="EMBL" id="BDQX01000356">
    <property type="protein sequence ID" value="GBG10864.1"/>
    <property type="molecule type" value="Genomic_DNA"/>
</dbReference>
<dbReference type="Proteomes" id="UP000245202">
    <property type="component" value="Unassembled WGS sequence"/>
</dbReference>
<feature type="domain" description="WYL" evidence="1">
    <location>
        <begin position="4"/>
        <end position="47"/>
    </location>
</feature>